<feature type="binding site" description="covalent" evidence="13 14">
    <location>
        <position position="124"/>
    </location>
    <ligand>
        <name>heme</name>
        <dbReference type="ChEBI" id="CHEBI:30413"/>
    </ligand>
</feature>
<evidence type="ECO:0000313" key="16">
    <source>
        <dbReference type="EMBL" id="MDO6421316.1"/>
    </source>
</evidence>
<dbReference type="NCBIfam" id="NF009729">
    <property type="entry name" value="PRK13254.1-3"/>
    <property type="match status" value="1"/>
</dbReference>
<feature type="binding site" description="axial binding residue" evidence="13 14">
    <location>
        <position position="128"/>
    </location>
    <ligand>
        <name>heme</name>
        <dbReference type="ChEBI" id="CHEBI:30413"/>
    </ligand>
    <ligandPart>
        <name>Fe</name>
        <dbReference type="ChEBI" id="CHEBI:18248"/>
    </ligandPart>
</feature>
<dbReference type="InterPro" id="IPR004329">
    <property type="entry name" value="CcmE"/>
</dbReference>
<dbReference type="InterPro" id="IPR012340">
    <property type="entry name" value="NA-bd_OB-fold"/>
</dbReference>
<dbReference type="Pfam" id="PF03100">
    <property type="entry name" value="CcmE"/>
    <property type="match status" value="1"/>
</dbReference>
<dbReference type="SUPFAM" id="SSF82093">
    <property type="entry name" value="Heme chaperone CcmE"/>
    <property type="match status" value="1"/>
</dbReference>
<evidence type="ECO:0000256" key="7">
    <source>
        <dbReference type="ARBA" id="ARBA00022748"/>
    </source>
</evidence>
<keyword evidence="4 13" id="KW-0349">Heme</keyword>
<dbReference type="GeneID" id="98613543"/>
<dbReference type="FunFam" id="2.40.50.140:FF:000104">
    <property type="entry name" value="Cytochrome c-type biogenesis protein CcmE"/>
    <property type="match status" value="1"/>
</dbReference>
<dbReference type="GO" id="GO:0005886">
    <property type="term" value="C:plasma membrane"/>
    <property type="evidence" value="ECO:0007669"/>
    <property type="project" value="UniProtKB-SubCell"/>
</dbReference>
<organism evidence="16 17">
    <name type="scientific">Saccharophagus degradans</name>
    <dbReference type="NCBI Taxonomy" id="86304"/>
    <lineage>
        <taxon>Bacteria</taxon>
        <taxon>Pseudomonadati</taxon>
        <taxon>Pseudomonadota</taxon>
        <taxon>Gammaproteobacteria</taxon>
        <taxon>Cellvibrionales</taxon>
        <taxon>Cellvibrionaceae</taxon>
        <taxon>Saccharophagus</taxon>
    </lineage>
</organism>
<evidence type="ECO:0000256" key="15">
    <source>
        <dbReference type="SAM" id="Phobius"/>
    </source>
</evidence>
<keyword evidence="8 13" id="KW-0735">Signal-anchor</keyword>
<sequence>MHPVRKQRLMTVLFIVIASSVAVGLMVFALSKNLNLFYPPSQIVSGEAPRGPTIRGGGCVVPGSVERASDSLKVAFSITDGKESVLVRYEGLLPDLFDEGEAAVVTGKVTQEGVFEAVEVLAKHDETYTPPEVENAMKESVDGVEHQKTCEGLDYAS</sequence>
<evidence type="ECO:0000256" key="14">
    <source>
        <dbReference type="PIRSR" id="PIRSR604329-50"/>
    </source>
</evidence>
<protein>
    <recommendedName>
        <fullName evidence="13">Cytochrome c-type biogenesis protein CcmE</fullName>
    </recommendedName>
    <alternativeName>
        <fullName evidence="13">Cytochrome c maturation protein E</fullName>
    </alternativeName>
    <alternativeName>
        <fullName evidence="13">Heme chaperone CcmE</fullName>
    </alternativeName>
</protein>
<reference evidence="16" key="1">
    <citation type="submission" date="2023-07" db="EMBL/GenBank/DDBJ databases">
        <title>Genome content predicts the carbon catabolic preferences of heterotrophic bacteria.</title>
        <authorList>
            <person name="Gralka M."/>
        </authorList>
    </citation>
    <scope>NUCLEOTIDE SEQUENCE</scope>
    <source>
        <strain evidence="16">I3M17_2</strain>
    </source>
</reference>
<evidence type="ECO:0000256" key="11">
    <source>
        <dbReference type="ARBA" id="ARBA00023136"/>
    </source>
</evidence>
<evidence type="ECO:0000256" key="10">
    <source>
        <dbReference type="ARBA" id="ARBA00023004"/>
    </source>
</evidence>
<dbReference type="AlphaFoldDB" id="A0AAW7X3X2"/>
<gene>
    <name evidence="13 16" type="primary">ccmE</name>
    <name evidence="13" type="synonym">cycJ</name>
    <name evidence="16" type="ORF">Q4521_02415</name>
</gene>
<accession>A0AAW7X3X2</accession>
<keyword evidence="5 13" id="KW-0812">Transmembrane</keyword>
<keyword evidence="2 13" id="KW-1003">Cell membrane</keyword>
<evidence type="ECO:0000256" key="4">
    <source>
        <dbReference type="ARBA" id="ARBA00022617"/>
    </source>
</evidence>
<dbReference type="Gene3D" id="2.40.50.140">
    <property type="entry name" value="Nucleic acid-binding proteins"/>
    <property type="match status" value="1"/>
</dbReference>
<name>A0AAW7X3X2_9GAMM</name>
<dbReference type="HAMAP" id="MF_01959">
    <property type="entry name" value="CcmE"/>
    <property type="match status" value="1"/>
</dbReference>
<evidence type="ECO:0000256" key="6">
    <source>
        <dbReference type="ARBA" id="ARBA00022723"/>
    </source>
</evidence>
<comment type="caution">
    <text evidence="16">The sequence shown here is derived from an EMBL/GenBank/DDBJ whole genome shotgun (WGS) entry which is preliminary data.</text>
</comment>
<feature type="transmembrane region" description="Helical" evidence="15">
    <location>
        <begin position="12"/>
        <end position="31"/>
    </location>
</feature>
<proteinExistence type="inferred from homology"/>
<evidence type="ECO:0000256" key="5">
    <source>
        <dbReference type="ARBA" id="ARBA00022692"/>
    </source>
</evidence>
<comment type="similarity">
    <text evidence="13">Belongs to the CcmE/CycJ family.</text>
</comment>
<dbReference type="GO" id="GO:0020037">
    <property type="term" value="F:heme binding"/>
    <property type="evidence" value="ECO:0007669"/>
    <property type="project" value="InterPro"/>
</dbReference>
<dbReference type="SMR" id="A0AAW7X3X2"/>
<evidence type="ECO:0000256" key="1">
    <source>
        <dbReference type="ARBA" id="ARBA00004533"/>
    </source>
</evidence>
<keyword evidence="6 13" id="KW-0479">Metal-binding</keyword>
<keyword evidence="3" id="KW-0997">Cell inner membrane</keyword>
<feature type="topological domain" description="Extracellular" evidence="13">
    <location>
        <begin position="30"/>
        <end position="157"/>
    </location>
</feature>
<evidence type="ECO:0000256" key="3">
    <source>
        <dbReference type="ARBA" id="ARBA00022519"/>
    </source>
</evidence>
<dbReference type="PANTHER" id="PTHR34128:SF2">
    <property type="entry name" value="CYTOCHROME C-TYPE BIOGENESIS PROTEIN CCME HOMOLOG, MITOCHONDRIAL"/>
    <property type="match status" value="1"/>
</dbReference>
<keyword evidence="7 13" id="KW-0201">Cytochrome c-type biogenesis</keyword>
<dbReference type="InterPro" id="IPR036127">
    <property type="entry name" value="CcmE-like_sf"/>
</dbReference>
<dbReference type="NCBIfam" id="NF009727">
    <property type="entry name" value="PRK13254.1-1"/>
    <property type="match status" value="1"/>
</dbReference>
<evidence type="ECO:0000256" key="12">
    <source>
        <dbReference type="ARBA" id="ARBA00056663"/>
    </source>
</evidence>
<dbReference type="RefSeq" id="WP_011468348.1">
    <property type="nucleotide sequence ID" value="NZ_CP123764.1"/>
</dbReference>
<keyword evidence="10 13" id="KW-0408">Iron</keyword>
<evidence type="ECO:0000256" key="13">
    <source>
        <dbReference type="HAMAP-Rule" id="MF_01959"/>
    </source>
</evidence>
<dbReference type="PANTHER" id="PTHR34128">
    <property type="entry name" value="CYTOCHROME C-TYPE BIOGENESIS PROTEIN CCME HOMOLOG, MITOCHONDRIAL"/>
    <property type="match status" value="1"/>
</dbReference>
<comment type="function">
    <text evidence="12 13">Heme chaperone required for the biogenesis of c-type cytochromes. Transiently binds heme delivered by CcmC and transfers the heme to apo-cytochromes in a process facilitated by CcmF and CcmH.</text>
</comment>
<dbReference type="EMBL" id="JAUOPB010000001">
    <property type="protein sequence ID" value="MDO6421316.1"/>
    <property type="molecule type" value="Genomic_DNA"/>
</dbReference>
<evidence type="ECO:0000256" key="8">
    <source>
        <dbReference type="ARBA" id="ARBA00022968"/>
    </source>
</evidence>
<dbReference type="GO" id="GO:0046872">
    <property type="term" value="F:metal ion binding"/>
    <property type="evidence" value="ECO:0007669"/>
    <property type="project" value="UniProtKB-KW"/>
</dbReference>
<evidence type="ECO:0000256" key="9">
    <source>
        <dbReference type="ARBA" id="ARBA00022989"/>
    </source>
</evidence>
<evidence type="ECO:0000256" key="2">
    <source>
        <dbReference type="ARBA" id="ARBA00022475"/>
    </source>
</evidence>
<keyword evidence="11 13" id="KW-0472">Membrane</keyword>
<dbReference type="GO" id="GO:0017003">
    <property type="term" value="P:protein-heme linkage"/>
    <property type="evidence" value="ECO:0007669"/>
    <property type="project" value="UniProtKB-UniRule"/>
</dbReference>
<dbReference type="GO" id="GO:0017004">
    <property type="term" value="P:cytochrome complex assembly"/>
    <property type="evidence" value="ECO:0007669"/>
    <property type="project" value="UniProtKB-KW"/>
</dbReference>
<evidence type="ECO:0000313" key="17">
    <source>
        <dbReference type="Proteomes" id="UP001169760"/>
    </source>
</evidence>
<feature type="topological domain" description="Cytoplasmic" evidence="13">
    <location>
        <begin position="1"/>
        <end position="8"/>
    </location>
</feature>
<keyword evidence="9 13" id="KW-1133">Transmembrane helix</keyword>
<dbReference type="Proteomes" id="UP001169760">
    <property type="component" value="Unassembled WGS sequence"/>
</dbReference>
<comment type="subcellular location">
    <subcellularLocation>
        <location evidence="1">Cell inner membrane</location>
    </subcellularLocation>
    <subcellularLocation>
        <location evidence="13">Cell membrane</location>
        <topology evidence="13">Single-pass type II membrane protein</topology>
    </subcellularLocation>
</comment>